<dbReference type="OrthoDB" id="5297106at2"/>
<dbReference type="InterPro" id="IPR035069">
    <property type="entry name" value="TTHA1013/TTHA0281-like"/>
</dbReference>
<dbReference type="KEGG" id="niy:FQ775_23175"/>
<accession>A0A5B8L522</accession>
<dbReference type="AlphaFoldDB" id="A0A5B8L522"/>
<evidence type="ECO:0000313" key="1">
    <source>
        <dbReference type="EMBL" id="QDZ03035.1"/>
    </source>
</evidence>
<dbReference type="Pfam" id="PF05534">
    <property type="entry name" value="HicB"/>
    <property type="match status" value="1"/>
</dbReference>
<protein>
    <submittedName>
        <fullName evidence="1">Type II toxin-antitoxin system HicB family antitoxin</fullName>
    </submittedName>
</protein>
<dbReference type="SUPFAM" id="SSF47598">
    <property type="entry name" value="Ribbon-helix-helix"/>
    <property type="match status" value="1"/>
</dbReference>
<reference evidence="1" key="1">
    <citation type="submission" date="2020-04" db="EMBL/GenBank/DDBJ databases">
        <title>Nitratireductor sp. nov. isolated from mangrove soil.</title>
        <authorList>
            <person name="Ye Y."/>
        </authorList>
    </citation>
    <scope>NUCLEOTIDE SEQUENCE</scope>
    <source>
        <strain evidence="1">SY7</strain>
    </source>
</reference>
<gene>
    <name evidence="1" type="ORF">FQ775_23175</name>
</gene>
<dbReference type="SUPFAM" id="SSF143100">
    <property type="entry name" value="TTHA1013/TTHA0281-like"/>
    <property type="match status" value="1"/>
</dbReference>
<sequence length="119" mass="13147">MRSYKGYAGTVEFEEDDLVFHGRVVGIRDLVTYEASTAEGLVKAFRDSVEDYLSFCAEQGKEPEKPFSGKLALRTTPEIHDLVSRAAASDGKSVNQWISDTLADAASKRVEAGWTRVRS</sequence>
<dbReference type="InterPro" id="IPR008651">
    <property type="entry name" value="Uncharacterised_HicB"/>
</dbReference>
<dbReference type="InterPro" id="IPR010985">
    <property type="entry name" value="Ribbon_hlx_hlx"/>
</dbReference>
<dbReference type="RefSeq" id="WP_146301668.1">
    <property type="nucleotide sequence ID" value="NZ_CP042301.2"/>
</dbReference>
<proteinExistence type="predicted"/>
<dbReference type="EMBL" id="CP042301">
    <property type="protein sequence ID" value="QDZ03035.1"/>
    <property type="molecule type" value="Genomic_DNA"/>
</dbReference>
<dbReference type="Proteomes" id="UP000321389">
    <property type="component" value="Chromosome"/>
</dbReference>
<name>A0A5B8L522_9HYPH</name>
<dbReference type="Gene3D" id="1.20.5.780">
    <property type="entry name" value="Single helix bin"/>
    <property type="match status" value="1"/>
</dbReference>
<organism evidence="1 2">
    <name type="scientific">Nitratireductor mangrovi</name>
    <dbReference type="NCBI Taxonomy" id="2599600"/>
    <lineage>
        <taxon>Bacteria</taxon>
        <taxon>Pseudomonadati</taxon>
        <taxon>Pseudomonadota</taxon>
        <taxon>Alphaproteobacteria</taxon>
        <taxon>Hyphomicrobiales</taxon>
        <taxon>Phyllobacteriaceae</taxon>
        <taxon>Nitratireductor</taxon>
    </lineage>
</organism>
<dbReference type="GO" id="GO:0006355">
    <property type="term" value="P:regulation of DNA-templated transcription"/>
    <property type="evidence" value="ECO:0007669"/>
    <property type="project" value="InterPro"/>
</dbReference>
<keyword evidence="2" id="KW-1185">Reference proteome</keyword>
<evidence type="ECO:0000313" key="2">
    <source>
        <dbReference type="Proteomes" id="UP000321389"/>
    </source>
</evidence>